<feature type="transmembrane region" description="Helical" evidence="1">
    <location>
        <begin position="73"/>
        <end position="91"/>
    </location>
</feature>
<protein>
    <submittedName>
        <fullName evidence="3">PAP2 superfamily protein</fullName>
    </submittedName>
</protein>
<feature type="transmembrane region" description="Helical" evidence="1">
    <location>
        <begin position="182"/>
        <end position="199"/>
    </location>
</feature>
<dbReference type="OrthoDB" id="8477781at2"/>
<feature type="domain" description="Phosphatidic acid phosphatase type 2/haloperoxidase" evidence="2">
    <location>
        <begin position="121"/>
        <end position="223"/>
    </location>
</feature>
<feature type="transmembrane region" description="Helical" evidence="1">
    <location>
        <begin position="12"/>
        <end position="35"/>
    </location>
</feature>
<dbReference type="SUPFAM" id="SSF48317">
    <property type="entry name" value="Acid phosphatase/Vanadium-dependent haloperoxidase"/>
    <property type="match status" value="1"/>
</dbReference>
<name>A0A1H6CZF1_9GAMM</name>
<dbReference type="AlphaFoldDB" id="A0A1H6CZF1"/>
<keyword evidence="1" id="KW-0472">Membrane</keyword>
<feature type="transmembrane region" description="Helical" evidence="1">
    <location>
        <begin position="156"/>
        <end position="175"/>
    </location>
</feature>
<keyword evidence="1" id="KW-0812">Transmembrane</keyword>
<sequence length="263" mass="29054">MITPKTVFSTGWNWPALIVGHLISALALISYVLPGGYNLWQDAGARVFYLLNSTLADNGAWTWFWAWMNTRELDLLTGLLMICFLVFPLAIRKEKLQPAFCGFLTLMIIMLPARALLNQVTVHYGLSGDSPSLALSPSFLFSELRPSIPAKDHASSSFPGDHASVLLIWFGFLLWHTRRKVTALLISLLTLLLILPRLIGGAHWLADVAVGGLAMALTTLSWAFASPLAHRINLLVLSLFAPLFRLCGKLPLLGRLAFFNATR</sequence>
<dbReference type="SMART" id="SM00014">
    <property type="entry name" value="acidPPc"/>
    <property type="match status" value="1"/>
</dbReference>
<dbReference type="InterPro" id="IPR036938">
    <property type="entry name" value="PAP2/HPO_sf"/>
</dbReference>
<evidence type="ECO:0000313" key="3">
    <source>
        <dbReference type="EMBL" id="SEG78093.1"/>
    </source>
</evidence>
<evidence type="ECO:0000259" key="2">
    <source>
        <dbReference type="SMART" id="SM00014"/>
    </source>
</evidence>
<evidence type="ECO:0000256" key="1">
    <source>
        <dbReference type="SAM" id="Phobius"/>
    </source>
</evidence>
<dbReference type="RefSeq" id="WP_104004703.1">
    <property type="nucleotide sequence ID" value="NZ_FNVQ01000004.1"/>
</dbReference>
<feature type="transmembrane region" description="Helical" evidence="1">
    <location>
        <begin position="98"/>
        <end position="117"/>
    </location>
</feature>
<accession>A0A1H6CZF1</accession>
<keyword evidence="1" id="KW-1133">Transmembrane helix</keyword>
<dbReference type="Pfam" id="PF01569">
    <property type="entry name" value="PAP2"/>
    <property type="match status" value="1"/>
</dbReference>
<dbReference type="InterPro" id="IPR000326">
    <property type="entry name" value="PAP2/HPO"/>
</dbReference>
<dbReference type="EMBL" id="FNVQ01000004">
    <property type="protein sequence ID" value="SEG78093.1"/>
    <property type="molecule type" value="Genomic_DNA"/>
</dbReference>
<dbReference type="Gene3D" id="1.20.144.10">
    <property type="entry name" value="Phosphatidic acid phosphatase type 2/haloperoxidase"/>
    <property type="match status" value="1"/>
</dbReference>
<dbReference type="Proteomes" id="UP000236745">
    <property type="component" value="Unassembled WGS sequence"/>
</dbReference>
<feature type="transmembrane region" description="Helical" evidence="1">
    <location>
        <begin position="205"/>
        <end position="225"/>
    </location>
</feature>
<proteinExistence type="predicted"/>
<feature type="transmembrane region" description="Helical" evidence="1">
    <location>
        <begin position="232"/>
        <end position="253"/>
    </location>
</feature>
<reference evidence="3 4" key="1">
    <citation type="submission" date="2016-10" db="EMBL/GenBank/DDBJ databases">
        <authorList>
            <person name="de Groot N.N."/>
        </authorList>
    </citation>
    <scope>NUCLEOTIDE SEQUENCE [LARGE SCALE GENOMIC DNA]</scope>
    <source>
        <strain evidence="3 4">DSM 22012</strain>
    </source>
</reference>
<keyword evidence="4" id="KW-1185">Reference proteome</keyword>
<organism evidence="3 4">
    <name type="scientific">Marinobacterium lutimaris</name>
    <dbReference type="NCBI Taxonomy" id="568106"/>
    <lineage>
        <taxon>Bacteria</taxon>
        <taxon>Pseudomonadati</taxon>
        <taxon>Pseudomonadota</taxon>
        <taxon>Gammaproteobacteria</taxon>
        <taxon>Oceanospirillales</taxon>
        <taxon>Oceanospirillaceae</taxon>
        <taxon>Marinobacterium</taxon>
    </lineage>
</organism>
<gene>
    <name evidence="3" type="ORF">SAMN05444390_104335</name>
</gene>
<evidence type="ECO:0000313" key="4">
    <source>
        <dbReference type="Proteomes" id="UP000236745"/>
    </source>
</evidence>